<accession>A0A1B6JXN1</accession>
<organism evidence="1">
    <name type="scientific">Homalodisca liturata</name>
    <dbReference type="NCBI Taxonomy" id="320908"/>
    <lineage>
        <taxon>Eukaryota</taxon>
        <taxon>Metazoa</taxon>
        <taxon>Ecdysozoa</taxon>
        <taxon>Arthropoda</taxon>
        <taxon>Hexapoda</taxon>
        <taxon>Insecta</taxon>
        <taxon>Pterygota</taxon>
        <taxon>Neoptera</taxon>
        <taxon>Paraneoptera</taxon>
        <taxon>Hemiptera</taxon>
        <taxon>Auchenorrhyncha</taxon>
        <taxon>Membracoidea</taxon>
        <taxon>Cicadellidae</taxon>
        <taxon>Cicadellinae</taxon>
        <taxon>Proconiini</taxon>
        <taxon>Homalodisca</taxon>
    </lineage>
</organism>
<dbReference type="AlphaFoldDB" id="A0A1B6JXN1"/>
<feature type="non-terminal residue" evidence="1">
    <location>
        <position position="1"/>
    </location>
</feature>
<name>A0A1B6JXN1_9HEMI</name>
<sequence length="162" mass="18363">IELRKSFIDAQESFMSSGREEDKVIAFQRKKDYDLKLRTLRQEANETFITRSDNKSKAIWSIINHERSSSTETPVTTWRLEISGEVDSDLDKVTEHFNTFFTTAAENLLHNTNTRRSHVAQLNNSFQGETLANWPLASHEEVLNIVSSLKSTSSAGVDGINS</sequence>
<dbReference type="EMBL" id="GECU01003725">
    <property type="protein sequence ID" value="JAT03982.1"/>
    <property type="molecule type" value="Transcribed_RNA"/>
</dbReference>
<reference evidence="1" key="1">
    <citation type="submission" date="2015-11" db="EMBL/GenBank/DDBJ databases">
        <title>De novo transcriptome assembly of four potential Pierce s Disease insect vectors from Arizona vineyards.</title>
        <authorList>
            <person name="Tassone E.E."/>
        </authorList>
    </citation>
    <scope>NUCLEOTIDE SEQUENCE</scope>
</reference>
<proteinExistence type="predicted"/>
<evidence type="ECO:0000313" key="1">
    <source>
        <dbReference type="EMBL" id="JAT03982.1"/>
    </source>
</evidence>
<gene>
    <name evidence="1" type="ORF">g.8854</name>
</gene>
<feature type="non-terminal residue" evidence="1">
    <location>
        <position position="162"/>
    </location>
</feature>
<protein>
    <submittedName>
        <fullName evidence="1">Uncharacterized protein</fullName>
    </submittedName>
</protein>